<organism evidence="5 6">
    <name type="scientific">Brevibacillus centrosporus</name>
    <dbReference type="NCBI Taxonomy" id="54910"/>
    <lineage>
        <taxon>Bacteria</taxon>
        <taxon>Bacillati</taxon>
        <taxon>Bacillota</taxon>
        <taxon>Bacilli</taxon>
        <taxon>Bacillales</taxon>
        <taxon>Paenibacillaceae</taxon>
        <taxon>Brevibacillus</taxon>
    </lineage>
</organism>
<dbReference type="Gene3D" id="3.90.79.10">
    <property type="entry name" value="Nucleoside Triphosphate Pyrophosphohydrolase"/>
    <property type="match status" value="1"/>
</dbReference>
<dbReference type="EMBL" id="FORT01000003">
    <property type="protein sequence ID" value="SFJ37323.1"/>
    <property type="molecule type" value="Genomic_DNA"/>
</dbReference>
<evidence type="ECO:0000256" key="2">
    <source>
        <dbReference type="ARBA" id="ARBA00022801"/>
    </source>
</evidence>
<protein>
    <submittedName>
        <fullName evidence="5">ADP-ribose pyrophosphatase YjhB, NUDIX family</fullName>
    </submittedName>
</protein>
<comment type="similarity">
    <text evidence="3">Belongs to the Nudix hydrolase family.</text>
</comment>
<accession>A0A1I3QSS0</accession>
<dbReference type="AlphaFoldDB" id="A0A1I3QSS0"/>
<dbReference type="PANTHER" id="PTHR43046:SF16">
    <property type="entry name" value="ADP-RIBOSE PYROPHOSPHATASE YJHB-RELATED"/>
    <property type="match status" value="1"/>
</dbReference>
<evidence type="ECO:0000313" key="5">
    <source>
        <dbReference type="EMBL" id="SFJ37323.1"/>
    </source>
</evidence>
<dbReference type="GO" id="GO:0016787">
    <property type="term" value="F:hydrolase activity"/>
    <property type="evidence" value="ECO:0007669"/>
    <property type="project" value="UniProtKB-KW"/>
</dbReference>
<dbReference type="PANTHER" id="PTHR43046">
    <property type="entry name" value="GDP-MANNOSE MANNOSYL HYDROLASE"/>
    <property type="match status" value="1"/>
</dbReference>
<dbReference type="PROSITE" id="PS51462">
    <property type="entry name" value="NUDIX"/>
    <property type="match status" value="1"/>
</dbReference>
<comment type="cofactor">
    <cofactor evidence="1">
        <name>Mg(2+)</name>
        <dbReference type="ChEBI" id="CHEBI:18420"/>
    </cofactor>
</comment>
<dbReference type="PROSITE" id="PS00893">
    <property type="entry name" value="NUDIX_BOX"/>
    <property type="match status" value="1"/>
</dbReference>
<gene>
    <name evidence="5" type="ORF">SAMN05518846_103160</name>
</gene>
<evidence type="ECO:0000256" key="1">
    <source>
        <dbReference type="ARBA" id="ARBA00001946"/>
    </source>
</evidence>
<evidence type="ECO:0000256" key="3">
    <source>
        <dbReference type="RuleBase" id="RU003476"/>
    </source>
</evidence>
<dbReference type="Pfam" id="PF00293">
    <property type="entry name" value="NUDIX"/>
    <property type="match status" value="1"/>
</dbReference>
<sequence>MAWYHSLQRWYWKIRKPVTLGVRVIVTDEREGVLLIRHTYVKGWYLPGGGVEKGESFFEAARRELQEECGLLAGEIKLCHLFYSEREGKRDHIALFHVQDGQINPAWARDDGEVADRKFFQWDQLPDDLSPATLRRLEEFRQQAFEEDRW</sequence>
<dbReference type="InterPro" id="IPR020476">
    <property type="entry name" value="Nudix_hydrolase"/>
</dbReference>
<dbReference type="InterPro" id="IPR000086">
    <property type="entry name" value="NUDIX_hydrolase_dom"/>
</dbReference>
<keyword evidence="2 3" id="KW-0378">Hydrolase</keyword>
<dbReference type="RefSeq" id="WP_092267118.1">
    <property type="nucleotide sequence ID" value="NZ_FORT01000003.1"/>
</dbReference>
<keyword evidence="6" id="KW-1185">Reference proteome</keyword>
<dbReference type="InterPro" id="IPR020084">
    <property type="entry name" value="NUDIX_hydrolase_CS"/>
</dbReference>
<dbReference type="SUPFAM" id="SSF55811">
    <property type="entry name" value="Nudix"/>
    <property type="match status" value="1"/>
</dbReference>
<name>A0A1I3QSS0_9BACL</name>
<evidence type="ECO:0000259" key="4">
    <source>
        <dbReference type="PROSITE" id="PS51462"/>
    </source>
</evidence>
<feature type="domain" description="Nudix hydrolase" evidence="4">
    <location>
        <begin position="17"/>
        <end position="142"/>
    </location>
</feature>
<proteinExistence type="inferred from homology"/>
<dbReference type="STRING" id="1884381.SAMN05518846_103160"/>
<reference evidence="6" key="1">
    <citation type="submission" date="2016-10" db="EMBL/GenBank/DDBJ databases">
        <authorList>
            <person name="Varghese N."/>
            <person name="Submissions S."/>
        </authorList>
    </citation>
    <scope>NUCLEOTIDE SEQUENCE [LARGE SCALE GENOMIC DNA]</scope>
    <source>
        <strain evidence="6">OK042</strain>
    </source>
</reference>
<dbReference type="PRINTS" id="PR00502">
    <property type="entry name" value="NUDIXFAMILY"/>
</dbReference>
<dbReference type="Proteomes" id="UP000198915">
    <property type="component" value="Unassembled WGS sequence"/>
</dbReference>
<evidence type="ECO:0000313" key="6">
    <source>
        <dbReference type="Proteomes" id="UP000198915"/>
    </source>
</evidence>
<dbReference type="InterPro" id="IPR015797">
    <property type="entry name" value="NUDIX_hydrolase-like_dom_sf"/>
</dbReference>